<keyword evidence="4" id="KW-1185">Reference proteome</keyword>
<keyword evidence="2" id="KW-1133">Transmembrane helix</keyword>
<sequence length="355" mass="40029">MVNIEVALAVTGGLFALFIILAAATSGYLYFWCDFQLQNDTSTFELNQVIIKSKPWWRRKRSPQVDLEKAEGHPATIGNPAAALVDDDNGMLLVTLSTDTVNQTTKPLEDLHKMLATFDTSTDGLLEVTLSSSRRPSNTIQSIEINKDTSRTYHQTIVVIPSLISRQYITDQYDTFSKTVILQSMIEDSLNPKTVVFRKVRDPYLDALIAIGGLVVVAKPFHGKNEFDFHHLLPGDLLRVVKFYVRDDPLDITKSLLLKKGEEEEKVDESSNETLRSPALENPMMRPPPFIDRSDANYPNIYCSGIKLETFLEYDDNNKSIKLKLANTPQVDPETLRDFPLSIVTLETTILEQCE</sequence>
<organism evidence="3 4">
    <name type="scientific">Scheffersomyces spartinae</name>
    <dbReference type="NCBI Taxonomy" id="45513"/>
    <lineage>
        <taxon>Eukaryota</taxon>
        <taxon>Fungi</taxon>
        <taxon>Dikarya</taxon>
        <taxon>Ascomycota</taxon>
        <taxon>Saccharomycotina</taxon>
        <taxon>Pichiomycetes</taxon>
        <taxon>Debaryomycetaceae</taxon>
        <taxon>Scheffersomyces</taxon>
    </lineage>
</organism>
<dbReference type="RefSeq" id="XP_043049532.1">
    <property type="nucleotide sequence ID" value="XM_043195827.1"/>
</dbReference>
<dbReference type="GeneID" id="66118558"/>
<protein>
    <submittedName>
        <fullName evidence="3">Uncharacterized protein</fullName>
    </submittedName>
</protein>
<feature type="transmembrane region" description="Helical" evidence="2">
    <location>
        <begin position="7"/>
        <end position="32"/>
    </location>
</feature>
<dbReference type="OrthoDB" id="4084460at2759"/>
<feature type="region of interest" description="Disordered" evidence="1">
    <location>
        <begin position="263"/>
        <end position="287"/>
    </location>
</feature>
<dbReference type="Proteomes" id="UP000790833">
    <property type="component" value="Unassembled WGS sequence"/>
</dbReference>
<proteinExistence type="predicted"/>
<keyword evidence="2" id="KW-0812">Transmembrane</keyword>
<evidence type="ECO:0000313" key="3">
    <source>
        <dbReference type="EMBL" id="KAG7193985.1"/>
    </source>
</evidence>
<evidence type="ECO:0000256" key="1">
    <source>
        <dbReference type="SAM" id="MobiDB-lite"/>
    </source>
</evidence>
<accession>A0A9P7VA28</accession>
<dbReference type="AlphaFoldDB" id="A0A9P7VA28"/>
<name>A0A9P7VA28_9ASCO</name>
<gene>
    <name evidence="3" type="ORF">KQ657_005184</name>
</gene>
<evidence type="ECO:0000313" key="4">
    <source>
        <dbReference type="Proteomes" id="UP000790833"/>
    </source>
</evidence>
<dbReference type="EMBL" id="JAHMUF010000009">
    <property type="protein sequence ID" value="KAG7193985.1"/>
    <property type="molecule type" value="Genomic_DNA"/>
</dbReference>
<evidence type="ECO:0000256" key="2">
    <source>
        <dbReference type="SAM" id="Phobius"/>
    </source>
</evidence>
<keyword evidence="2" id="KW-0472">Membrane</keyword>
<comment type="caution">
    <text evidence="3">The sequence shown here is derived from an EMBL/GenBank/DDBJ whole genome shotgun (WGS) entry which is preliminary data.</text>
</comment>
<reference evidence="3" key="1">
    <citation type="submission" date="2021-03" db="EMBL/GenBank/DDBJ databases">
        <authorList>
            <person name="Palmer J.M."/>
        </authorList>
    </citation>
    <scope>NUCLEOTIDE SEQUENCE</scope>
    <source>
        <strain evidence="3">ARV_011</strain>
    </source>
</reference>